<proteinExistence type="predicted"/>
<name>A0A2U9A5M5_HHV1</name>
<organism evidence="4">
    <name type="scientific">Human herpesvirus 1</name>
    <name type="common">HHV-1</name>
    <name type="synonym">Human herpes simplex virus 1</name>
    <dbReference type="NCBI Taxonomy" id="10298"/>
    <lineage>
        <taxon>Viruses</taxon>
        <taxon>Duplodnaviria</taxon>
        <taxon>Heunggongvirae</taxon>
        <taxon>Peploviricota</taxon>
        <taxon>Herviviricetes</taxon>
        <taxon>Herpesvirales</taxon>
        <taxon>Orthoherpesviridae</taxon>
        <taxon>Alphaherpesvirinae</taxon>
        <taxon>Simplexvirus</taxon>
        <taxon>Simplexvirus humanalpha1</taxon>
    </lineage>
</organism>
<feature type="region of interest" description="Disordered" evidence="1">
    <location>
        <begin position="149"/>
        <end position="214"/>
    </location>
</feature>
<evidence type="ECO:0000256" key="1">
    <source>
        <dbReference type="SAM" id="MobiDB-lite"/>
    </source>
</evidence>
<dbReference type="EMBL" id="MG999879">
    <property type="protein sequence ID" value="AWW11602.1"/>
    <property type="molecule type" value="Genomic_DNA"/>
</dbReference>
<dbReference type="EMBL" id="MH160365">
    <property type="protein sequence ID" value="AWO69732.1"/>
    <property type="molecule type" value="Genomic_DNA"/>
</dbReference>
<feature type="compositionally biased region" description="Low complexity" evidence="1">
    <location>
        <begin position="64"/>
        <end position="75"/>
    </location>
</feature>
<evidence type="ECO:0000313" key="3">
    <source>
        <dbReference type="EMBL" id="AWO69150.1"/>
    </source>
</evidence>
<evidence type="ECO:0000313" key="7">
    <source>
        <dbReference type="EMBL" id="AWW13132.1"/>
    </source>
</evidence>
<evidence type="ECO:0000313" key="6">
    <source>
        <dbReference type="EMBL" id="AWW11602.1"/>
    </source>
</evidence>
<feature type="region of interest" description="Disordered" evidence="1">
    <location>
        <begin position="62"/>
        <end position="124"/>
    </location>
</feature>
<reference evidence="4" key="1">
    <citation type="journal article" date="2018" name="J. ISSAAS">
        <title>Ultrasensitive capture of human herpes simplex virus genomes directly from clinical samples reveals extraordinarily limited evolution in cell culture.</title>
        <authorList>
            <person name="Greninger A.L."/>
            <person name="Roychoudhury P."/>
            <person name="Xie H."/>
            <person name="Casto A."/>
            <person name="Cent A."/>
            <person name="Pepper G."/>
            <person name="Koelle D.M."/>
            <person name="Huang M.-L."/>
            <person name="Wald A."/>
            <person name="Johnston C."/>
            <person name="Jerome K.R."/>
        </authorList>
    </citation>
    <scope>NUCLEOTIDE SEQUENCE</scope>
    <source>
        <strain evidence="4">HSV1-CULTURE-H3</strain>
        <strain evidence="3">HSV1-ORIGINAL-H3</strain>
    </source>
</reference>
<dbReference type="EMBL" id="MG999896">
    <property type="protein sequence ID" value="AWW13132.1"/>
    <property type="molecule type" value="Genomic_DNA"/>
</dbReference>
<keyword evidence="2" id="KW-0472">Membrane</keyword>
<evidence type="ECO:0000313" key="4">
    <source>
        <dbReference type="EMBL" id="AWO69732.1"/>
    </source>
</evidence>
<sequence>MTVRTYMAVTVEADSRVSVGSGGRMHAASGHISSAPSLSVTAGKQSAYCSGVPSGTKKLGANGRSSVLVTSRSTRGPGPPLTRRYASPRRRSICGSASWPGGADARARASRARRSTSRGAGAAAAPAPVWPVALAYALYKPMRRWMSSRAPRNSSTAHGARSPATASNSANRPPRVSKFISQATLGTTSSRSRALRSACWATRPPSSSTAPARSALLAPRTPWYLAGRRS</sequence>
<dbReference type="EMBL" id="MG999876">
    <property type="protein sequence ID" value="AWW11329.1"/>
    <property type="molecule type" value="Genomic_DNA"/>
</dbReference>
<evidence type="ECO:0000313" key="5">
    <source>
        <dbReference type="EMBL" id="AWW11329.1"/>
    </source>
</evidence>
<reference evidence="5" key="2">
    <citation type="journal article" date="2018" name="MSphere">
        <title>Ultrasensitive Capture of Human Herpes Simplex Virus Genomes Directly from Clinical Samples Reveals Extraordinarily Limited Evolution in Cell Culture.</title>
        <authorList>
            <person name="Greninger A.L."/>
            <person name="Roychoudhury P."/>
            <person name="Xie H."/>
            <person name="Casto A."/>
            <person name="Cent A."/>
            <person name="Pepper G."/>
            <person name="Koelle D.M."/>
            <person name="Huang M.L."/>
            <person name="Wald A."/>
            <person name="Johnston C."/>
            <person name="Jerome K.R."/>
        </authorList>
    </citation>
    <scope>NUCLEOTIDE SEQUENCE</scope>
    <source>
        <strain evidence="7">2011-17239</strain>
        <strain evidence="6">2011-17275</strain>
        <strain evidence="5">2011-5438</strain>
    </source>
</reference>
<evidence type="ECO:0000256" key="2">
    <source>
        <dbReference type="SAM" id="Phobius"/>
    </source>
</evidence>
<keyword evidence="2" id="KW-0812">Transmembrane</keyword>
<feature type="compositionally biased region" description="Low complexity" evidence="1">
    <location>
        <begin position="183"/>
        <end position="214"/>
    </location>
</feature>
<keyword evidence="2" id="KW-1133">Transmembrane helix</keyword>
<feature type="transmembrane region" description="Helical" evidence="2">
    <location>
        <begin position="120"/>
        <end position="139"/>
    </location>
</feature>
<protein>
    <submittedName>
        <fullName evidence="4">Uncharacterized protein</fullName>
    </submittedName>
</protein>
<dbReference type="EMBL" id="MH160359">
    <property type="protein sequence ID" value="AWO69150.1"/>
    <property type="molecule type" value="Genomic_DNA"/>
</dbReference>
<organismHost>
    <name type="scientific">Homo sapiens</name>
    <name type="common">Human</name>
    <dbReference type="NCBI Taxonomy" id="9606"/>
</organismHost>
<accession>A0A2U9A5M5</accession>